<dbReference type="PANTHER" id="PTHR23121:SF9">
    <property type="entry name" value="SODIUM-DEPENDENT GLUCOSE TRANSPORTER 1"/>
    <property type="match status" value="1"/>
</dbReference>
<feature type="transmembrane region" description="Helical" evidence="6">
    <location>
        <begin position="157"/>
        <end position="176"/>
    </location>
</feature>
<dbReference type="SUPFAM" id="SSF103473">
    <property type="entry name" value="MFS general substrate transporter"/>
    <property type="match status" value="1"/>
</dbReference>
<feature type="domain" description="Major facilitator superfamily (MFS) profile" evidence="7">
    <location>
        <begin position="34"/>
        <end position="428"/>
    </location>
</feature>
<accession>A0A250WX77</accession>
<dbReference type="OrthoDB" id="546893at2759"/>
<feature type="transmembrane region" description="Helical" evidence="6">
    <location>
        <begin position="306"/>
        <end position="325"/>
    </location>
</feature>
<feature type="transmembrane region" description="Helical" evidence="6">
    <location>
        <begin position="368"/>
        <end position="389"/>
    </location>
</feature>
<dbReference type="GO" id="GO:0022857">
    <property type="term" value="F:transmembrane transporter activity"/>
    <property type="evidence" value="ECO:0007669"/>
    <property type="project" value="InterPro"/>
</dbReference>
<keyword evidence="4 6" id="KW-0472">Membrane</keyword>
<feature type="region of interest" description="Disordered" evidence="5">
    <location>
        <begin position="452"/>
        <end position="484"/>
    </location>
</feature>
<comment type="caution">
    <text evidence="8">The sequence shown here is derived from an EMBL/GenBank/DDBJ whole genome shotgun (WGS) entry which is preliminary data.</text>
</comment>
<evidence type="ECO:0000256" key="2">
    <source>
        <dbReference type="ARBA" id="ARBA00022692"/>
    </source>
</evidence>
<dbReference type="Gene3D" id="1.20.1250.20">
    <property type="entry name" value="MFS general substrate transporter like domains"/>
    <property type="match status" value="2"/>
</dbReference>
<evidence type="ECO:0000313" key="9">
    <source>
        <dbReference type="Proteomes" id="UP000232323"/>
    </source>
</evidence>
<dbReference type="AlphaFoldDB" id="A0A250WX77"/>
<feature type="transmembrane region" description="Helical" evidence="6">
    <location>
        <begin position="125"/>
        <end position="150"/>
    </location>
</feature>
<feature type="transmembrane region" description="Helical" evidence="6">
    <location>
        <begin position="99"/>
        <end position="119"/>
    </location>
</feature>
<dbReference type="GO" id="GO:0016020">
    <property type="term" value="C:membrane"/>
    <property type="evidence" value="ECO:0007669"/>
    <property type="project" value="UniProtKB-SubCell"/>
</dbReference>
<evidence type="ECO:0000256" key="6">
    <source>
        <dbReference type="SAM" id="Phobius"/>
    </source>
</evidence>
<gene>
    <name evidence="8" type="ORF">CEUSTIGMA_g2666.t1</name>
</gene>
<dbReference type="InterPro" id="IPR020846">
    <property type="entry name" value="MFS_dom"/>
</dbReference>
<dbReference type="PANTHER" id="PTHR23121">
    <property type="entry name" value="SODIUM-DEPENDENT GLUCOSE TRANSPORTER 1"/>
    <property type="match status" value="1"/>
</dbReference>
<feature type="transmembrane region" description="Helical" evidence="6">
    <location>
        <begin position="331"/>
        <end position="356"/>
    </location>
</feature>
<feature type="transmembrane region" description="Helical" evidence="6">
    <location>
        <begin position="238"/>
        <end position="263"/>
    </location>
</feature>
<comment type="subcellular location">
    <subcellularLocation>
        <location evidence="1">Membrane</location>
        <topology evidence="1">Multi-pass membrane protein</topology>
    </subcellularLocation>
</comment>
<dbReference type="InterPro" id="IPR036259">
    <property type="entry name" value="MFS_trans_sf"/>
</dbReference>
<sequence>MTKDIDQHQKLFDGENTLPSEASTVKLARYHTVCLIGYSLSFIIFGSQVSILGPTIKPLSEKLGVDETDLSPLFTALGVSCIISGTPSGWFVDRFPTHHVLIASLLIEAIGFSLVPLMPSVWSLTALYFIICFSYNFTNSAVFTSLGWMFPKKAGGALNLVLAMFGVGSFFIPLAAEACSQFLGSPLAVFWLVGAVSFLSTLPFLFVVSPQKPKPEAEVEGDDGNMDIELKTNKTLEIVCTTAVIVLVFCTTAAETAIGNWLFTFASKEMGLTDTDAALANSSFWGAFTFGRVVGVVVSPFTTPSVLLLASTPFSVAGAFIPLLLKGQMSWNALLLSAVLTGFGNSAGYANAVALLEQYVPVTGFINGIFGMVAGGACMVGPTMVALLVKNTSLGYNSMAWVGLFFYTMHFPLILTAMASGRKLLSQAVQAAAAAAAAGSIEEPLLPPLDAEAQQQQQGAPGHRQAASPVSFPGRPSYSDDVRSIRTSLPGHFGSLTGSLTRQRSLADAGLLGVGGGGSLVGSHHTGGLMTGSGAGGVDDRSVGTGSSHMGSLTGSGGMGVLAKAAAVGGTPPRS</sequence>
<feature type="transmembrane region" description="Helical" evidence="6">
    <location>
        <begin position="401"/>
        <end position="419"/>
    </location>
</feature>
<feature type="transmembrane region" description="Helical" evidence="6">
    <location>
        <begin position="188"/>
        <end position="208"/>
    </location>
</feature>
<dbReference type="Pfam" id="PF07690">
    <property type="entry name" value="MFS_1"/>
    <property type="match status" value="1"/>
</dbReference>
<dbReference type="InterPro" id="IPR011701">
    <property type="entry name" value="MFS"/>
</dbReference>
<feature type="transmembrane region" description="Helical" evidence="6">
    <location>
        <begin position="73"/>
        <end position="92"/>
    </location>
</feature>
<evidence type="ECO:0000313" key="8">
    <source>
        <dbReference type="EMBL" id="GAX75222.1"/>
    </source>
</evidence>
<protein>
    <recommendedName>
        <fullName evidence="7">Major facilitator superfamily (MFS) profile domain-containing protein</fullName>
    </recommendedName>
</protein>
<organism evidence="8 9">
    <name type="scientific">Chlamydomonas eustigma</name>
    <dbReference type="NCBI Taxonomy" id="1157962"/>
    <lineage>
        <taxon>Eukaryota</taxon>
        <taxon>Viridiplantae</taxon>
        <taxon>Chlorophyta</taxon>
        <taxon>core chlorophytes</taxon>
        <taxon>Chlorophyceae</taxon>
        <taxon>CS clade</taxon>
        <taxon>Chlamydomonadales</taxon>
        <taxon>Chlamydomonadaceae</taxon>
        <taxon>Chlamydomonas</taxon>
    </lineage>
</organism>
<dbReference type="Proteomes" id="UP000232323">
    <property type="component" value="Unassembled WGS sequence"/>
</dbReference>
<name>A0A250WX77_9CHLO</name>
<evidence type="ECO:0000259" key="7">
    <source>
        <dbReference type="PROSITE" id="PS50850"/>
    </source>
</evidence>
<feature type="transmembrane region" description="Helical" evidence="6">
    <location>
        <begin position="33"/>
        <end position="53"/>
    </location>
</feature>
<proteinExistence type="predicted"/>
<keyword evidence="2 6" id="KW-0812">Transmembrane</keyword>
<dbReference type="EMBL" id="BEGY01000011">
    <property type="protein sequence ID" value="GAX75222.1"/>
    <property type="molecule type" value="Genomic_DNA"/>
</dbReference>
<keyword evidence="9" id="KW-1185">Reference proteome</keyword>
<evidence type="ECO:0000256" key="5">
    <source>
        <dbReference type="SAM" id="MobiDB-lite"/>
    </source>
</evidence>
<feature type="compositionally biased region" description="Low complexity" evidence="5">
    <location>
        <begin position="452"/>
        <end position="461"/>
    </location>
</feature>
<reference evidence="8 9" key="1">
    <citation type="submission" date="2017-08" db="EMBL/GenBank/DDBJ databases">
        <title>Acidophilic green algal genome provides insights into adaptation to an acidic environment.</title>
        <authorList>
            <person name="Hirooka S."/>
            <person name="Hirose Y."/>
            <person name="Kanesaki Y."/>
            <person name="Higuchi S."/>
            <person name="Fujiwara T."/>
            <person name="Onuma R."/>
            <person name="Era A."/>
            <person name="Ohbayashi R."/>
            <person name="Uzuka A."/>
            <person name="Nozaki H."/>
            <person name="Yoshikawa H."/>
            <person name="Miyagishima S.Y."/>
        </authorList>
    </citation>
    <scope>NUCLEOTIDE SEQUENCE [LARGE SCALE GENOMIC DNA]</scope>
    <source>
        <strain evidence="8 9">NIES-2499</strain>
    </source>
</reference>
<evidence type="ECO:0000256" key="1">
    <source>
        <dbReference type="ARBA" id="ARBA00004141"/>
    </source>
</evidence>
<evidence type="ECO:0000256" key="3">
    <source>
        <dbReference type="ARBA" id="ARBA00022989"/>
    </source>
</evidence>
<keyword evidence="3 6" id="KW-1133">Transmembrane helix</keyword>
<evidence type="ECO:0000256" key="4">
    <source>
        <dbReference type="ARBA" id="ARBA00023136"/>
    </source>
</evidence>
<dbReference type="PROSITE" id="PS50850">
    <property type="entry name" value="MFS"/>
    <property type="match status" value="1"/>
</dbReference>